<comment type="caution">
    <text evidence="1">The sequence shown here is derived from an EMBL/GenBank/DDBJ whole genome shotgun (WGS) entry which is preliminary data.</text>
</comment>
<dbReference type="OrthoDB" id="1470350at2759"/>
<accession>A0A4Z1HJD5</accession>
<evidence type="ECO:0000313" key="2">
    <source>
        <dbReference type="Proteomes" id="UP000297452"/>
    </source>
</evidence>
<reference evidence="1 2" key="1">
    <citation type="submission" date="2017-12" db="EMBL/GenBank/DDBJ databases">
        <title>Comparative genomics of Botrytis spp.</title>
        <authorList>
            <person name="Valero-Jimenez C.A."/>
            <person name="Tapia P."/>
            <person name="Veloso J."/>
            <person name="Silva-Moreno E."/>
            <person name="Staats M."/>
            <person name="Valdes J.H."/>
            <person name="Van Kan J.A.L."/>
        </authorList>
    </citation>
    <scope>NUCLEOTIDE SEQUENCE [LARGE SCALE GENOMIC DNA]</scope>
    <source>
        <strain evidence="1 2">MUCL2120</strain>
    </source>
</reference>
<proteinExistence type="predicted"/>
<keyword evidence="2" id="KW-1185">Reference proteome</keyword>
<dbReference type="EMBL" id="PQXJ01000441">
    <property type="protein sequence ID" value="TGO49158.1"/>
    <property type="molecule type" value="Genomic_DNA"/>
</dbReference>
<organism evidence="1 2">
    <name type="scientific">Botryotinia narcissicola</name>
    <dbReference type="NCBI Taxonomy" id="278944"/>
    <lineage>
        <taxon>Eukaryota</taxon>
        <taxon>Fungi</taxon>
        <taxon>Dikarya</taxon>
        <taxon>Ascomycota</taxon>
        <taxon>Pezizomycotina</taxon>
        <taxon>Leotiomycetes</taxon>
        <taxon>Helotiales</taxon>
        <taxon>Sclerotiniaceae</taxon>
        <taxon>Botryotinia</taxon>
    </lineage>
</organism>
<evidence type="ECO:0000313" key="1">
    <source>
        <dbReference type="EMBL" id="TGO49158.1"/>
    </source>
</evidence>
<dbReference type="Proteomes" id="UP000297452">
    <property type="component" value="Unassembled WGS sequence"/>
</dbReference>
<name>A0A4Z1HJD5_9HELO</name>
<dbReference type="STRING" id="278944.A0A4Z1HJD5"/>
<protein>
    <submittedName>
        <fullName evidence="1">Uncharacterized protein</fullName>
    </submittedName>
</protein>
<sequence length="214" mass="24762">MAYHETSLAITKTLWYFDFKKASGEAGKIGEGQPGNLNGRDRVDEYQLLDLAVADHHGPNLVFAPRGEYWQELSDRGLKVRRVFQPSTLRMNHVSHAGFALDDMSPIAKSPIEETLFFLTSFWLLTESNVVSFDNRRVEQIMVAHIIVTHDARIDYETVTWQERPMNNRTEILYFEYLVTSLPFPQIKVPALNYHYVYAQVSFKSQALLIYGWK</sequence>
<gene>
    <name evidence="1" type="ORF">BOTNAR_0441g00010</name>
</gene>
<dbReference type="AlphaFoldDB" id="A0A4Z1HJD5"/>